<evidence type="ECO:0000256" key="1">
    <source>
        <dbReference type="ARBA" id="ARBA00004370"/>
    </source>
</evidence>
<dbReference type="PANTHER" id="PTHR35814:SF1">
    <property type="entry name" value="GLUTATHIONE S-TRANSFERASE-RELATED"/>
    <property type="match status" value="1"/>
</dbReference>
<feature type="transmembrane region" description="Helical" evidence="5">
    <location>
        <begin position="109"/>
        <end position="130"/>
    </location>
</feature>
<dbReference type="SUPFAM" id="SSF161084">
    <property type="entry name" value="MAPEG domain-like"/>
    <property type="match status" value="1"/>
</dbReference>
<dbReference type="Pfam" id="PF01124">
    <property type="entry name" value="MAPEG"/>
    <property type="match status" value="1"/>
</dbReference>
<dbReference type="AlphaFoldDB" id="A0A432ZJB4"/>
<sequence>MLNSLLITGFYAALLTLVYLVLAIRIIRLRWKHRVGIGTGDAADLMAAVRIHGNFIEYVPLALILLAAIEMSGVSTALIHGLGITLLVARLCHAIGLTRSVGVSLPRTIGVIGTFAVLLLEAGILIGRYIGVAVTLNS</sequence>
<dbReference type="InterPro" id="IPR023352">
    <property type="entry name" value="MAPEG-like_dom_sf"/>
</dbReference>
<keyword evidence="6" id="KW-0808">Transferase</keyword>
<evidence type="ECO:0000256" key="5">
    <source>
        <dbReference type="SAM" id="Phobius"/>
    </source>
</evidence>
<dbReference type="InterPro" id="IPR001129">
    <property type="entry name" value="Membr-assoc_MAPEG"/>
</dbReference>
<protein>
    <submittedName>
        <fullName evidence="6">Glutathione S-transferase</fullName>
    </submittedName>
</protein>
<reference evidence="6 7" key="1">
    <citation type="journal article" date="2011" name="Front. Microbiol.">
        <title>Genomic signatures of strain selection and enhancement in Bacillus atrophaeus var. globigii, a historical biowarfare simulant.</title>
        <authorList>
            <person name="Gibbons H.S."/>
            <person name="Broomall S.M."/>
            <person name="McNew L.A."/>
            <person name="Daligault H."/>
            <person name="Chapman C."/>
            <person name="Bruce D."/>
            <person name="Karavis M."/>
            <person name="Krepps M."/>
            <person name="McGregor P.A."/>
            <person name="Hong C."/>
            <person name="Park K.H."/>
            <person name="Akmal A."/>
            <person name="Feldman A."/>
            <person name="Lin J.S."/>
            <person name="Chang W.E."/>
            <person name="Higgs B.W."/>
            <person name="Demirev P."/>
            <person name="Lindquist J."/>
            <person name="Liem A."/>
            <person name="Fochler E."/>
            <person name="Read T.D."/>
            <person name="Tapia R."/>
            <person name="Johnson S."/>
            <person name="Bishop-Lilly K.A."/>
            <person name="Detter C."/>
            <person name="Han C."/>
            <person name="Sozhamannan S."/>
            <person name="Rosenzweig C.N."/>
            <person name="Skowronski E.W."/>
        </authorList>
    </citation>
    <scope>NUCLEOTIDE SEQUENCE [LARGE SCALE GENOMIC DNA]</scope>
    <source>
        <strain evidence="6 7">CL-SP19</strain>
    </source>
</reference>
<dbReference type="Proteomes" id="UP000287908">
    <property type="component" value="Unassembled WGS sequence"/>
</dbReference>
<keyword evidence="2 5" id="KW-0812">Transmembrane</keyword>
<dbReference type="Gene3D" id="1.20.120.550">
    <property type="entry name" value="Membrane associated eicosanoid/glutathione metabolism-like domain"/>
    <property type="match status" value="1"/>
</dbReference>
<proteinExistence type="predicted"/>
<dbReference type="OrthoDB" id="8537976at2"/>
<gene>
    <name evidence="6" type="ORF">CWI81_06155</name>
</gene>
<dbReference type="GO" id="GO:0016020">
    <property type="term" value="C:membrane"/>
    <property type="evidence" value="ECO:0007669"/>
    <property type="project" value="UniProtKB-SubCell"/>
</dbReference>
<comment type="caution">
    <text evidence="6">The sequence shown here is derived from an EMBL/GenBank/DDBJ whole genome shotgun (WGS) entry which is preliminary data.</text>
</comment>
<evidence type="ECO:0000256" key="3">
    <source>
        <dbReference type="ARBA" id="ARBA00022989"/>
    </source>
</evidence>
<evidence type="ECO:0000313" key="7">
    <source>
        <dbReference type="Proteomes" id="UP000287908"/>
    </source>
</evidence>
<keyword evidence="7" id="KW-1185">Reference proteome</keyword>
<keyword evidence="3 5" id="KW-1133">Transmembrane helix</keyword>
<feature type="transmembrane region" description="Helical" evidence="5">
    <location>
        <begin position="55"/>
        <end position="71"/>
    </location>
</feature>
<keyword evidence="4 5" id="KW-0472">Membrane</keyword>
<evidence type="ECO:0000256" key="4">
    <source>
        <dbReference type="ARBA" id="ARBA00023136"/>
    </source>
</evidence>
<dbReference type="PANTHER" id="PTHR35814">
    <property type="match status" value="1"/>
</dbReference>
<dbReference type="RefSeq" id="WP_126784375.1">
    <property type="nucleotide sequence ID" value="NZ_PIQF01000001.1"/>
</dbReference>
<comment type="subcellular location">
    <subcellularLocation>
        <location evidence="1">Membrane</location>
    </subcellularLocation>
</comment>
<organism evidence="6 7">
    <name type="scientific">Idiomarina seosinensis</name>
    <dbReference type="NCBI Taxonomy" id="281739"/>
    <lineage>
        <taxon>Bacteria</taxon>
        <taxon>Pseudomonadati</taxon>
        <taxon>Pseudomonadota</taxon>
        <taxon>Gammaproteobacteria</taxon>
        <taxon>Alteromonadales</taxon>
        <taxon>Idiomarinaceae</taxon>
        <taxon>Idiomarina</taxon>
    </lineage>
</organism>
<evidence type="ECO:0000313" key="6">
    <source>
        <dbReference type="EMBL" id="RUO78048.1"/>
    </source>
</evidence>
<dbReference type="EMBL" id="PIQF01000001">
    <property type="protein sequence ID" value="RUO78048.1"/>
    <property type="molecule type" value="Genomic_DNA"/>
</dbReference>
<feature type="transmembrane region" description="Helical" evidence="5">
    <location>
        <begin position="6"/>
        <end position="27"/>
    </location>
</feature>
<feature type="transmembrane region" description="Helical" evidence="5">
    <location>
        <begin position="77"/>
        <end position="97"/>
    </location>
</feature>
<accession>A0A432ZJB4</accession>
<evidence type="ECO:0000256" key="2">
    <source>
        <dbReference type="ARBA" id="ARBA00022692"/>
    </source>
</evidence>
<name>A0A432ZJB4_9GAMM</name>
<dbReference type="GO" id="GO:0016740">
    <property type="term" value="F:transferase activity"/>
    <property type="evidence" value="ECO:0007669"/>
    <property type="project" value="UniProtKB-KW"/>
</dbReference>